<keyword evidence="2" id="KW-0732">Signal</keyword>
<name>A0A7S2TU63_9EUKA</name>
<dbReference type="PROSITE" id="PS51257">
    <property type="entry name" value="PROKAR_LIPOPROTEIN"/>
    <property type="match status" value="1"/>
</dbReference>
<feature type="signal peptide" evidence="2">
    <location>
        <begin position="1"/>
        <end position="26"/>
    </location>
</feature>
<proteinExistence type="predicted"/>
<protein>
    <submittedName>
        <fullName evidence="3">Uncharacterized protein</fullName>
    </submittedName>
</protein>
<evidence type="ECO:0000313" key="3">
    <source>
        <dbReference type="EMBL" id="CAD9767732.1"/>
    </source>
</evidence>
<feature type="region of interest" description="Disordered" evidence="1">
    <location>
        <begin position="231"/>
        <end position="279"/>
    </location>
</feature>
<gene>
    <name evidence="3" type="ORF">LSP00402_LOCUS11861</name>
</gene>
<sequence length="335" mass="37466">MDRQAFSAVFVCFFILTSCRAPVVSAASSVSNAGEQHTQRGRRRRSTAVTATPPPALSHQRKNNDDEEDDGIKAIFMGDNTDNLRQRMLNRKRRHLDESRVGEAEAAGDNGNDAFDEELTRLMQDEDEQEEKAAWWNRNSSSIVDKYDITLDDGRKGTLDLLTNMVHDKRGRILGRYDERFNTVVDPNSPELSPLGVYHEYFTKVASKTKGDRTQLGDDYYTKRQHQLSMSHPGLNFEPAQFDSSHHLSEDQDSCDDISTTGASMKNDHRKNNNGPEKTVVSRFKKAMVVDDIDIEDAAAAAAAAAAESSRANALLDAARAARSRFVSKKRPKLE</sequence>
<dbReference type="EMBL" id="HBHP01019095">
    <property type="protein sequence ID" value="CAD9767732.1"/>
    <property type="molecule type" value="Transcribed_RNA"/>
</dbReference>
<accession>A0A7S2TU63</accession>
<evidence type="ECO:0000256" key="1">
    <source>
        <dbReference type="SAM" id="MobiDB-lite"/>
    </source>
</evidence>
<evidence type="ECO:0000256" key="2">
    <source>
        <dbReference type="SAM" id="SignalP"/>
    </source>
</evidence>
<reference evidence="3" key="1">
    <citation type="submission" date="2021-01" db="EMBL/GenBank/DDBJ databases">
        <authorList>
            <person name="Corre E."/>
            <person name="Pelletier E."/>
            <person name="Niang G."/>
            <person name="Scheremetjew M."/>
            <person name="Finn R."/>
            <person name="Kale V."/>
            <person name="Holt S."/>
            <person name="Cochrane G."/>
            <person name="Meng A."/>
            <person name="Brown T."/>
            <person name="Cohen L."/>
        </authorList>
    </citation>
    <scope>NUCLEOTIDE SEQUENCE</scope>
    <source>
        <strain evidence="3">CCMP622</strain>
    </source>
</reference>
<organism evidence="3">
    <name type="scientific">Lotharella oceanica</name>
    <dbReference type="NCBI Taxonomy" id="641309"/>
    <lineage>
        <taxon>Eukaryota</taxon>
        <taxon>Sar</taxon>
        <taxon>Rhizaria</taxon>
        <taxon>Cercozoa</taxon>
        <taxon>Chlorarachniophyceae</taxon>
        <taxon>Lotharella</taxon>
    </lineage>
</organism>
<feature type="region of interest" description="Disordered" evidence="1">
    <location>
        <begin position="27"/>
        <end position="69"/>
    </location>
</feature>
<dbReference type="AlphaFoldDB" id="A0A7S2TU63"/>
<feature type="chain" id="PRO_5030700387" evidence="2">
    <location>
        <begin position="27"/>
        <end position="335"/>
    </location>
</feature>
<feature type="region of interest" description="Disordered" evidence="1">
    <location>
        <begin position="94"/>
        <end position="114"/>
    </location>
</feature>